<dbReference type="Pfam" id="PF03547">
    <property type="entry name" value="Mem_trans"/>
    <property type="match status" value="1"/>
</dbReference>
<evidence type="ECO:0000256" key="7">
    <source>
        <dbReference type="ARBA" id="ARBA00023136"/>
    </source>
</evidence>
<dbReference type="InterPro" id="IPR038770">
    <property type="entry name" value="Na+/solute_symporter_sf"/>
</dbReference>
<organism evidence="9 10">
    <name type="scientific">Spiribacter aquaticus</name>
    <dbReference type="NCBI Taxonomy" id="1935996"/>
    <lineage>
        <taxon>Bacteria</taxon>
        <taxon>Pseudomonadati</taxon>
        <taxon>Pseudomonadota</taxon>
        <taxon>Gammaproteobacteria</taxon>
        <taxon>Chromatiales</taxon>
        <taxon>Ectothiorhodospiraceae</taxon>
        <taxon>Spiribacter</taxon>
    </lineage>
</organism>
<proteinExistence type="inferred from homology"/>
<keyword evidence="6 8" id="KW-1133">Transmembrane helix</keyword>
<dbReference type="PANTHER" id="PTHR36838">
    <property type="entry name" value="AUXIN EFFLUX CARRIER FAMILY PROTEIN"/>
    <property type="match status" value="1"/>
</dbReference>
<dbReference type="GO" id="GO:0055085">
    <property type="term" value="P:transmembrane transport"/>
    <property type="evidence" value="ECO:0007669"/>
    <property type="project" value="InterPro"/>
</dbReference>
<evidence type="ECO:0000256" key="6">
    <source>
        <dbReference type="ARBA" id="ARBA00022989"/>
    </source>
</evidence>
<keyword evidence="7 8" id="KW-0472">Membrane</keyword>
<feature type="transmembrane region" description="Helical" evidence="8">
    <location>
        <begin position="248"/>
        <end position="266"/>
    </location>
</feature>
<evidence type="ECO:0000256" key="1">
    <source>
        <dbReference type="ARBA" id="ARBA00004651"/>
    </source>
</evidence>
<dbReference type="EMBL" id="VMKP01000002">
    <property type="protein sequence ID" value="TVO65209.1"/>
    <property type="molecule type" value="Genomic_DNA"/>
</dbReference>
<keyword evidence="4" id="KW-1003">Cell membrane</keyword>
<feature type="transmembrane region" description="Helical" evidence="8">
    <location>
        <begin position="117"/>
        <end position="137"/>
    </location>
</feature>
<reference evidence="9 10" key="1">
    <citation type="submission" date="2019-07" db="EMBL/GenBank/DDBJ databases">
        <title>Reclasification of Spiribacter aquaticus.</title>
        <authorList>
            <person name="Leon M.J."/>
            <person name="Sanchez-Porro C."/>
            <person name="Ventosa A."/>
        </authorList>
    </citation>
    <scope>NUCLEOTIDE SEQUENCE [LARGE SCALE GENOMIC DNA]</scope>
    <source>
        <strain evidence="9 10">SP30</strain>
    </source>
</reference>
<dbReference type="Proteomes" id="UP000316688">
    <property type="component" value="Unassembled WGS sequence"/>
</dbReference>
<gene>
    <name evidence="9" type="ORF">FPL11_03735</name>
</gene>
<dbReference type="InterPro" id="IPR004776">
    <property type="entry name" value="Mem_transp_PIN-like"/>
</dbReference>
<accession>A0A557RJ79</accession>
<evidence type="ECO:0000313" key="10">
    <source>
        <dbReference type="Proteomes" id="UP000316688"/>
    </source>
</evidence>
<comment type="caution">
    <text evidence="9">The sequence shown here is derived from an EMBL/GenBank/DDBJ whole genome shotgun (WGS) entry which is preliminary data.</text>
</comment>
<evidence type="ECO:0000256" key="4">
    <source>
        <dbReference type="ARBA" id="ARBA00022475"/>
    </source>
</evidence>
<evidence type="ECO:0000256" key="8">
    <source>
        <dbReference type="SAM" id="Phobius"/>
    </source>
</evidence>
<comment type="subcellular location">
    <subcellularLocation>
        <location evidence="1">Cell membrane</location>
        <topology evidence="1">Multi-pass membrane protein</topology>
    </subcellularLocation>
</comment>
<evidence type="ECO:0000256" key="3">
    <source>
        <dbReference type="ARBA" id="ARBA00022448"/>
    </source>
</evidence>
<dbReference type="PANTHER" id="PTHR36838:SF4">
    <property type="entry name" value="AUXIN EFFLUX CARRIER FAMILY PROTEIN"/>
    <property type="match status" value="1"/>
</dbReference>
<feature type="transmembrane region" description="Helical" evidence="8">
    <location>
        <begin position="218"/>
        <end position="242"/>
    </location>
</feature>
<dbReference type="RefSeq" id="WP_159299894.1">
    <property type="nucleotide sequence ID" value="NZ_VMKP01000002.1"/>
</dbReference>
<dbReference type="AlphaFoldDB" id="A0A557RJ79"/>
<evidence type="ECO:0000256" key="2">
    <source>
        <dbReference type="ARBA" id="ARBA00010145"/>
    </source>
</evidence>
<feature type="transmembrane region" description="Helical" evidence="8">
    <location>
        <begin position="275"/>
        <end position="297"/>
    </location>
</feature>
<comment type="similarity">
    <text evidence="2">Belongs to the auxin efflux carrier (TC 2.A.69) family.</text>
</comment>
<evidence type="ECO:0000313" key="9">
    <source>
        <dbReference type="EMBL" id="TVO65209.1"/>
    </source>
</evidence>
<keyword evidence="10" id="KW-1185">Reference proteome</keyword>
<name>A0A557RJ79_9GAMM</name>
<sequence>MVIGLGWLLTRTGFLSAPTLAELNRLTYWVGLPALLASRIGAATPAYDRVGSLLVVLIGTTAAVVLIGALIGRAGRLPAGSLATFVQAAYRGNLTFIGLPVVIYAFAGSQAPAAVESAALIAFAPLVIVYNVVAVVIMQPRVGAGLGAATARLMRRLLGNPILIGTGVGMAIAISGWPLPVSVDRTLSAIGQMALPLALIGIGGGLHATRLVGHRRWALGAALLKTAITPLIGAALALGVGLDAGETRLALIFLACPTASAAYVLVREMDGDDALMAGAIVISYPLALPSMALVLSLTG</sequence>
<protein>
    <submittedName>
        <fullName evidence="9">AEC family transporter</fullName>
    </submittedName>
</protein>
<feature type="transmembrane region" description="Helical" evidence="8">
    <location>
        <begin position="189"/>
        <end position="206"/>
    </location>
</feature>
<dbReference type="GO" id="GO:0005886">
    <property type="term" value="C:plasma membrane"/>
    <property type="evidence" value="ECO:0007669"/>
    <property type="project" value="UniProtKB-SubCell"/>
</dbReference>
<keyword evidence="3" id="KW-0813">Transport</keyword>
<keyword evidence="5 8" id="KW-0812">Transmembrane</keyword>
<dbReference type="Gene3D" id="1.20.1530.20">
    <property type="match status" value="1"/>
</dbReference>
<feature type="transmembrane region" description="Helical" evidence="8">
    <location>
        <begin position="53"/>
        <end position="72"/>
    </location>
</feature>
<evidence type="ECO:0000256" key="5">
    <source>
        <dbReference type="ARBA" id="ARBA00022692"/>
    </source>
</evidence>
<feature type="transmembrane region" description="Helical" evidence="8">
    <location>
        <begin position="93"/>
        <end position="111"/>
    </location>
</feature>
<feature type="transmembrane region" description="Helical" evidence="8">
    <location>
        <begin position="157"/>
        <end position="177"/>
    </location>
</feature>